<dbReference type="Proteomes" id="UP000536179">
    <property type="component" value="Unassembled WGS sequence"/>
</dbReference>
<comment type="caution">
    <text evidence="2">The sequence shown here is derived from an EMBL/GenBank/DDBJ whole genome shotgun (WGS) entry which is preliminary data.</text>
</comment>
<protein>
    <submittedName>
        <fullName evidence="2">Uncharacterized protein</fullName>
    </submittedName>
</protein>
<gene>
    <name evidence="2" type="ORF">FHS27_003759</name>
</gene>
<dbReference type="RefSeq" id="WP_184306198.1">
    <property type="nucleotide sequence ID" value="NZ_JACHXU010000013.1"/>
</dbReference>
<reference evidence="2 3" key="1">
    <citation type="submission" date="2020-08" db="EMBL/GenBank/DDBJ databases">
        <title>Genomic Encyclopedia of Type Strains, Phase III (KMG-III): the genomes of soil and plant-associated and newly described type strains.</title>
        <authorList>
            <person name="Whitman W."/>
        </authorList>
    </citation>
    <scope>NUCLEOTIDE SEQUENCE [LARGE SCALE GENOMIC DNA]</scope>
    <source>
        <strain evidence="2 3">CECT 8075</strain>
    </source>
</reference>
<keyword evidence="1" id="KW-1133">Transmembrane helix</keyword>
<sequence length="64" mass="7073">MNNGSMKSGHARWDASKADGPFTLAAAFSVSAKVGAVRRRECRRDTRPVTRWVGALIEFRRPVA</sequence>
<keyword evidence="1" id="KW-0812">Transmembrane</keyword>
<dbReference type="AlphaFoldDB" id="A0A7W5E273"/>
<dbReference type="EMBL" id="JACHXU010000013">
    <property type="protein sequence ID" value="MBB3207932.1"/>
    <property type="molecule type" value="Genomic_DNA"/>
</dbReference>
<keyword evidence="3" id="KW-1185">Reference proteome</keyword>
<evidence type="ECO:0000313" key="3">
    <source>
        <dbReference type="Proteomes" id="UP000536179"/>
    </source>
</evidence>
<keyword evidence="1" id="KW-0472">Membrane</keyword>
<organism evidence="2 3">
    <name type="scientific">Aporhodopirellula rubra</name>
    <dbReference type="NCBI Taxonomy" id="980271"/>
    <lineage>
        <taxon>Bacteria</taxon>
        <taxon>Pseudomonadati</taxon>
        <taxon>Planctomycetota</taxon>
        <taxon>Planctomycetia</taxon>
        <taxon>Pirellulales</taxon>
        <taxon>Pirellulaceae</taxon>
        <taxon>Aporhodopirellula</taxon>
    </lineage>
</organism>
<name>A0A7W5E273_9BACT</name>
<evidence type="ECO:0000256" key="1">
    <source>
        <dbReference type="SAM" id="Phobius"/>
    </source>
</evidence>
<accession>A0A7W5E273</accession>
<evidence type="ECO:0000313" key="2">
    <source>
        <dbReference type="EMBL" id="MBB3207932.1"/>
    </source>
</evidence>
<feature type="transmembrane region" description="Helical" evidence="1">
    <location>
        <begin position="20"/>
        <end position="37"/>
    </location>
</feature>
<proteinExistence type="predicted"/>